<organism evidence="1 2">
    <name type="scientific">Penicillium roqueforti (strain FM164)</name>
    <dbReference type="NCBI Taxonomy" id="1365484"/>
    <lineage>
        <taxon>Eukaryota</taxon>
        <taxon>Fungi</taxon>
        <taxon>Dikarya</taxon>
        <taxon>Ascomycota</taxon>
        <taxon>Pezizomycotina</taxon>
        <taxon>Eurotiomycetes</taxon>
        <taxon>Eurotiomycetidae</taxon>
        <taxon>Eurotiales</taxon>
        <taxon>Aspergillaceae</taxon>
        <taxon>Penicillium</taxon>
    </lineage>
</organism>
<name>W6QEX6_PENRF</name>
<dbReference type="AlphaFoldDB" id="W6QEX6"/>
<evidence type="ECO:0000313" key="1">
    <source>
        <dbReference type="EMBL" id="CDM35263.1"/>
    </source>
</evidence>
<accession>W6QEX6</accession>
<gene>
    <name evidence="1" type="ORF">PROQFM164_S04g000144</name>
</gene>
<dbReference type="EMBL" id="HG792018">
    <property type="protein sequence ID" value="CDM35263.1"/>
    <property type="molecule type" value="Genomic_DNA"/>
</dbReference>
<dbReference type="OrthoDB" id="8119704at2759"/>
<protein>
    <submittedName>
        <fullName evidence="1">Genomic scaffold, ProqFM164S04</fullName>
    </submittedName>
</protein>
<keyword evidence="2" id="KW-1185">Reference proteome</keyword>
<dbReference type="Proteomes" id="UP000030686">
    <property type="component" value="Unassembled WGS sequence"/>
</dbReference>
<sequence>MSLELYHTAYNAGQTTAVLTHGALVSGLYWDLVIPTSRLTSSWSQIFRAMASPPVRHSQWISQRDRLSS</sequence>
<evidence type="ECO:0000313" key="2">
    <source>
        <dbReference type="Proteomes" id="UP000030686"/>
    </source>
</evidence>
<proteinExistence type="predicted"/>
<reference evidence="1" key="1">
    <citation type="journal article" date="2014" name="Nat. Commun.">
        <title>Multiple recent horizontal transfers of a large genomic region in cheese making fungi.</title>
        <authorList>
            <person name="Cheeseman K."/>
            <person name="Ropars J."/>
            <person name="Renault P."/>
            <person name="Dupont J."/>
            <person name="Gouzy J."/>
            <person name="Branca A."/>
            <person name="Abraham A.L."/>
            <person name="Ceppi M."/>
            <person name="Conseiller E."/>
            <person name="Debuchy R."/>
            <person name="Malagnac F."/>
            <person name="Goarin A."/>
            <person name="Silar P."/>
            <person name="Lacoste S."/>
            <person name="Sallet E."/>
            <person name="Bensimon A."/>
            <person name="Giraud T."/>
            <person name="Brygoo Y."/>
        </authorList>
    </citation>
    <scope>NUCLEOTIDE SEQUENCE [LARGE SCALE GENOMIC DNA]</scope>
    <source>
        <strain evidence="1">FM164</strain>
    </source>
</reference>